<dbReference type="AlphaFoldDB" id="A0AA37LM52"/>
<feature type="region of interest" description="Disordered" evidence="1">
    <location>
        <begin position="1"/>
        <end position="44"/>
    </location>
</feature>
<proteinExistence type="predicted"/>
<gene>
    <name evidence="2" type="ORF">ColLi_00518</name>
</gene>
<comment type="caution">
    <text evidence="2">The sequence shown here is derived from an EMBL/GenBank/DDBJ whole genome shotgun (WGS) entry which is preliminary data.</text>
</comment>
<name>A0AA37LM52_9PEZI</name>
<accession>A0AA37LM52</accession>
<keyword evidence="3" id="KW-1185">Reference proteome</keyword>
<feature type="compositionally biased region" description="Basic and acidic residues" evidence="1">
    <location>
        <begin position="24"/>
        <end position="44"/>
    </location>
</feature>
<reference evidence="2 3" key="1">
    <citation type="submission" date="2021-07" db="EMBL/GenBank/DDBJ databases">
        <title>Genome data of Colletotrichum spaethianum.</title>
        <authorList>
            <person name="Utami Y.D."/>
            <person name="Hiruma K."/>
        </authorList>
    </citation>
    <scope>NUCLEOTIDE SEQUENCE [LARGE SCALE GENOMIC DNA]</scope>
    <source>
        <strain evidence="2 3">MAFF 242679</strain>
    </source>
</reference>
<dbReference type="EMBL" id="BPPX01000001">
    <property type="protein sequence ID" value="GJC77680.1"/>
    <property type="molecule type" value="Genomic_DNA"/>
</dbReference>
<protein>
    <submittedName>
        <fullName evidence="2">Uncharacterized protein</fullName>
    </submittedName>
</protein>
<evidence type="ECO:0000313" key="2">
    <source>
        <dbReference type="EMBL" id="GJC77680.1"/>
    </source>
</evidence>
<dbReference type="Proteomes" id="UP001055172">
    <property type="component" value="Unassembled WGS sequence"/>
</dbReference>
<evidence type="ECO:0000256" key="1">
    <source>
        <dbReference type="SAM" id="MobiDB-lite"/>
    </source>
</evidence>
<sequence>MGGAATAWSLAGADSEAGANKQRSKLEGGRDGGSAREKELLSKRVESGEAEDGLYVRLEDW</sequence>
<organism evidence="2 3">
    <name type="scientific">Colletotrichum liriopes</name>
    <dbReference type="NCBI Taxonomy" id="708192"/>
    <lineage>
        <taxon>Eukaryota</taxon>
        <taxon>Fungi</taxon>
        <taxon>Dikarya</taxon>
        <taxon>Ascomycota</taxon>
        <taxon>Pezizomycotina</taxon>
        <taxon>Sordariomycetes</taxon>
        <taxon>Hypocreomycetidae</taxon>
        <taxon>Glomerellales</taxon>
        <taxon>Glomerellaceae</taxon>
        <taxon>Colletotrichum</taxon>
        <taxon>Colletotrichum spaethianum species complex</taxon>
    </lineage>
</organism>
<evidence type="ECO:0000313" key="3">
    <source>
        <dbReference type="Proteomes" id="UP001055172"/>
    </source>
</evidence>